<name>A0A3P1XW57_TANFO</name>
<dbReference type="InterPro" id="IPR046228">
    <property type="entry name" value="DUF6261"/>
</dbReference>
<sequence>MKNRRIKKSSSSQFTSARHAHFHTQVYGMIAEYGFDKVHVPIELSIEWKRNIDIEADLNNQSFAHTETSLLNEYDHKRDELLYFFFGTIRNGLRSPEAKFKSASEALTNLLYPYKDLQGQARDRKTAQIEGLIIDMRKDENSAHMDTLALRSTVDMLEGVNKAYQELKNSLTRKKAAKPEESPDDVRRRTNTCYEQVTDLIYASYLLETDITRKEEIGRLIDALNQFIEEQKIAYKQSQAQKTREKKN</sequence>
<comment type="caution">
    <text evidence="1">The sequence shown here is derived from an EMBL/GenBank/DDBJ whole genome shotgun (WGS) entry which is preliminary data.</text>
</comment>
<reference evidence="1 2" key="1">
    <citation type="submission" date="2018-11" db="EMBL/GenBank/DDBJ databases">
        <title>Genomes From Bacteria Associated with the Canine Oral Cavity: a Test Case for Automated Genome-Based Taxonomic Assignment.</title>
        <authorList>
            <person name="Coil D.A."/>
            <person name="Jospin G."/>
            <person name="Darling A.E."/>
            <person name="Wallis C."/>
            <person name="Davis I.J."/>
            <person name="Harris S."/>
            <person name="Eisen J.A."/>
            <person name="Holcombe L.J."/>
            <person name="O'Flynn C."/>
        </authorList>
    </citation>
    <scope>NUCLEOTIDE SEQUENCE [LARGE SCALE GENOMIC DNA]</scope>
    <source>
        <strain evidence="1 2">OH2617_COT-023</strain>
    </source>
</reference>
<organism evidence="1 2">
    <name type="scientific">Tannerella forsythia</name>
    <name type="common">Bacteroides forsythus</name>
    <dbReference type="NCBI Taxonomy" id="28112"/>
    <lineage>
        <taxon>Bacteria</taxon>
        <taxon>Pseudomonadati</taxon>
        <taxon>Bacteroidota</taxon>
        <taxon>Bacteroidia</taxon>
        <taxon>Bacteroidales</taxon>
        <taxon>Tannerellaceae</taxon>
        <taxon>Tannerella</taxon>
    </lineage>
</organism>
<gene>
    <name evidence="1" type="ORF">EII40_00230</name>
</gene>
<accession>A0A3P1XW57</accession>
<protein>
    <submittedName>
        <fullName evidence="1">Uncharacterized protein</fullName>
    </submittedName>
</protein>
<dbReference type="AlphaFoldDB" id="A0A3P1XW57"/>
<evidence type="ECO:0000313" key="2">
    <source>
        <dbReference type="Proteomes" id="UP000278609"/>
    </source>
</evidence>
<dbReference type="Pfam" id="PF19775">
    <property type="entry name" value="DUF6261"/>
    <property type="match status" value="1"/>
</dbReference>
<dbReference type="EMBL" id="RQYS01000001">
    <property type="protein sequence ID" value="RRD63124.1"/>
    <property type="molecule type" value="Genomic_DNA"/>
</dbReference>
<proteinExistence type="predicted"/>
<dbReference type="OrthoDB" id="1082978at2"/>
<evidence type="ECO:0000313" key="1">
    <source>
        <dbReference type="EMBL" id="RRD63124.1"/>
    </source>
</evidence>
<dbReference type="Proteomes" id="UP000278609">
    <property type="component" value="Unassembled WGS sequence"/>
</dbReference>
<dbReference type="RefSeq" id="WP_124750268.1">
    <property type="nucleotide sequence ID" value="NZ_RQYS01000001.1"/>
</dbReference>